<dbReference type="SUPFAM" id="SSF48371">
    <property type="entry name" value="ARM repeat"/>
    <property type="match status" value="1"/>
</dbReference>
<evidence type="ECO:0000313" key="1">
    <source>
        <dbReference type="EMBL" id="OGC41664.1"/>
    </source>
</evidence>
<sequence length="510" mass="58946">MEIIVQDIIRQLIKSIKVIQLYGINHPSARQSYQPFFETLTGFLKNSGQIELAIEQYSISHDNQVIYQEREKDISIAFRLFRDGVRNIKITDGLEFDEMILFLEVMSQATREQDIALNLWECNFSHIDFYVIEEEDEDLNYELPVQEIKNIDLNAKLANIIVKEKLDMNEPIDLTLSEAELESLKTQMAHESREASLSVAISTLINFLQHDKSPEIIDSLTEMLAQCIDQHEFYNARLIVVSLNEYAKINAIDKYEKENIILDFKNFINTISDENLNQFLAFISLFSKKSLSYFIRLMPSVQRTERLEKLQDNVAYIAQSDYQPILIFLQSNNTDLIINTIAVLSRLDAEEIVGLLDPLCDYPRPEVRCSVIQAFEVFKQAARIAHFIGDEEAMVRIKAFQTLTVLNYPAIYNRLIARIKSRVFIDLELTEQKETFNCLVANGGQGLIKILKKMLFRWVLFGRKRYRITRKLAASALADINTDESRAILEQGMKKRNPTVKQACESALKQ</sequence>
<comment type="caution">
    <text evidence="1">The sequence shown here is derived from an EMBL/GenBank/DDBJ whole genome shotgun (WGS) entry which is preliminary data.</text>
</comment>
<name>A0A1F4U9Q2_UNCW3</name>
<organism evidence="1 2">
    <name type="scientific">candidate division WOR-3 bacterium RBG_13_43_14</name>
    <dbReference type="NCBI Taxonomy" id="1802590"/>
    <lineage>
        <taxon>Bacteria</taxon>
        <taxon>Bacteria division WOR-3</taxon>
    </lineage>
</organism>
<dbReference type="Proteomes" id="UP000177025">
    <property type="component" value="Unassembled WGS sequence"/>
</dbReference>
<dbReference type="InterPro" id="IPR011989">
    <property type="entry name" value="ARM-like"/>
</dbReference>
<dbReference type="EMBL" id="MEUM01000099">
    <property type="protein sequence ID" value="OGC41664.1"/>
    <property type="molecule type" value="Genomic_DNA"/>
</dbReference>
<accession>A0A1F4U9Q2</accession>
<dbReference type="Gene3D" id="1.25.10.10">
    <property type="entry name" value="Leucine-rich Repeat Variant"/>
    <property type="match status" value="1"/>
</dbReference>
<protein>
    <recommendedName>
        <fullName evidence="3">HEAT repeat domain-containing protein</fullName>
    </recommendedName>
</protein>
<dbReference type="AlphaFoldDB" id="A0A1F4U9Q2"/>
<gene>
    <name evidence="1" type="ORF">A2Y85_04080</name>
</gene>
<evidence type="ECO:0008006" key="3">
    <source>
        <dbReference type="Google" id="ProtNLM"/>
    </source>
</evidence>
<reference evidence="1 2" key="1">
    <citation type="journal article" date="2016" name="Nat. Commun.">
        <title>Thousands of microbial genomes shed light on interconnected biogeochemical processes in an aquifer system.</title>
        <authorList>
            <person name="Anantharaman K."/>
            <person name="Brown C.T."/>
            <person name="Hug L.A."/>
            <person name="Sharon I."/>
            <person name="Castelle C.J."/>
            <person name="Probst A.J."/>
            <person name="Thomas B.C."/>
            <person name="Singh A."/>
            <person name="Wilkins M.J."/>
            <person name="Karaoz U."/>
            <person name="Brodie E.L."/>
            <person name="Williams K.H."/>
            <person name="Hubbard S.S."/>
            <person name="Banfield J.F."/>
        </authorList>
    </citation>
    <scope>NUCLEOTIDE SEQUENCE [LARGE SCALE GENOMIC DNA]</scope>
</reference>
<evidence type="ECO:0000313" key="2">
    <source>
        <dbReference type="Proteomes" id="UP000177025"/>
    </source>
</evidence>
<dbReference type="InterPro" id="IPR016024">
    <property type="entry name" value="ARM-type_fold"/>
</dbReference>
<proteinExistence type="predicted"/>